<keyword evidence="1" id="KW-0175">Coiled coil</keyword>
<dbReference type="Gene3D" id="2.10.10.90">
    <property type="match status" value="1"/>
</dbReference>
<dbReference type="Proteomes" id="UP000238825">
    <property type="component" value="Chromosome"/>
</dbReference>
<reference evidence="2 4" key="1">
    <citation type="submission" date="2017-03" db="EMBL/GenBank/DDBJ databases">
        <title>The whole genome sequencing and assembly of Lysinibacillus sphaericus DSM 28T strain.</title>
        <authorList>
            <person name="Lee Y.-J."/>
            <person name="Yi H."/>
            <person name="Bahn Y.-S."/>
            <person name="Kim J.F."/>
            <person name="Lee D.-W."/>
        </authorList>
    </citation>
    <scope>NUCLEOTIDE SEQUENCE [LARGE SCALE GENOMIC DNA]</scope>
    <source>
        <strain evidence="2 4">DSM 28</strain>
    </source>
</reference>
<dbReference type="Proteomes" id="UP000255295">
    <property type="component" value="Unassembled WGS sequence"/>
</dbReference>
<dbReference type="EMBL" id="UFSZ01000001">
    <property type="protein sequence ID" value="SUV17448.1"/>
    <property type="molecule type" value="Genomic_DNA"/>
</dbReference>
<evidence type="ECO:0000313" key="2">
    <source>
        <dbReference type="EMBL" id="AVK96736.1"/>
    </source>
</evidence>
<dbReference type="EMBL" id="CP019980">
    <property type="protein sequence ID" value="AVK96736.1"/>
    <property type="molecule type" value="Genomic_DNA"/>
</dbReference>
<organism evidence="2 4">
    <name type="scientific">Lysinibacillus sphaericus</name>
    <name type="common">Bacillus sphaericus</name>
    <dbReference type="NCBI Taxonomy" id="1421"/>
    <lineage>
        <taxon>Bacteria</taxon>
        <taxon>Bacillati</taxon>
        <taxon>Bacillota</taxon>
        <taxon>Bacilli</taxon>
        <taxon>Bacillales</taxon>
        <taxon>Bacillaceae</taxon>
        <taxon>Lysinibacillus</taxon>
    </lineage>
</organism>
<feature type="coiled-coil region" evidence="1">
    <location>
        <begin position="233"/>
        <end position="260"/>
    </location>
</feature>
<evidence type="ECO:0000313" key="5">
    <source>
        <dbReference type="Proteomes" id="UP000255295"/>
    </source>
</evidence>
<protein>
    <submittedName>
        <fullName evidence="2">Uncharacterized protein</fullName>
    </submittedName>
</protein>
<gene>
    <name evidence="2" type="ORF">LS41612_10875</name>
    <name evidence="3" type="ORF">NCTC10338_02551</name>
</gene>
<sequence>MTLELHNTENPISNAERMKLNENWQRIISGYSYLQQQIKMLSGSTEVDELLQRLNQAVDNANTTVQQSIETNNTTLQEALSTISQKLVQVNKAITEANSARPEVNTAKQGALAASEQVQTALASLELMVKNMGSRGNWNNTTQYYKNNLVLFNGSSFIALQDNLGKTPPSDIQSNVYWSMLAKQGPAGKSAYELAVENGFKGTMKEWIESLKGLRGPKGPQGPPGPQGETQHAVNFNQEIQTLQTTVNQLNEKKANKKLSDSIQCTLQAGWSHQRKAPLIYYKDDFGIVHVQGEIINSGSQSHNVCTVLPVGFRPRSDVDRRQEVVAIGYKFNHRAVNVPPIVTTISIERSGFIHCDTQFDKIAMAFSFRTD</sequence>
<dbReference type="GeneID" id="48276703"/>
<evidence type="ECO:0000313" key="4">
    <source>
        <dbReference type="Proteomes" id="UP000238825"/>
    </source>
</evidence>
<proteinExistence type="predicted"/>
<accession>A0A2S0K067</accession>
<name>A0A2S0K067_LYSSH</name>
<dbReference type="RefSeq" id="WP_024364693.1">
    <property type="nucleotide sequence ID" value="NZ_BJNS01000059.1"/>
</dbReference>
<dbReference type="AlphaFoldDB" id="A0A2S0K067"/>
<evidence type="ECO:0000256" key="1">
    <source>
        <dbReference type="SAM" id="Coils"/>
    </source>
</evidence>
<dbReference type="Gene3D" id="1.20.5.320">
    <property type="entry name" value="6-Phosphogluconate Dehydrogenase, domain 3"/>
    <property type="match status" value="1"/>
</dbReference>
<evidence type="ECO:0000313" key="3">
    <source>
        <dbReference type="EMBL" id="SUV17448.1"/>
    </source>
</evidence>
<reference evidence="3 5" key="2">
    <citation type="submission" date="2018-06" db="EMBL/GenBank/DDBJ databases">
        <authorList>
            <consortium name="Pathogen Informatics"/>
            <person name="Doyle S."/>
        </authorList>
    </citation>
    <scope>NUCLEOTIDE SEQUENCE [LARGE SCALE GENOMIC DNA]</scope>
    <source>
        <strain evidence="3 5">NCTC10338</strain>
    </source>
</reference>